<keyword evidence="6 9" id="KW-0479">Metal-binding</keyword>
<dbReference type="EMBL" id="CP031395">
    <property type="protein sequence ID" value="QBK06510.1"/>
    <property type="molecule type" value="Genomic_DNA"/>
</dbReference>
<evidence type="ECO:0000256" key="9">
    <source>
        <dbReference type="RuleBase" id="RU361205"/>
    </source>
</evidence>
<sequence length="284" mass="30790">MFWQTTRYRIDLSTPQIMGIVNVTPDSFSDGGRHAKANAALLHCERLLKDGAHILDIGGESTRPGSPPVSLEEELARVLPVLHGALTLGVPVSIDSYKPEVMRVALDLGVDILNDIWALRQQGAEELMARHPACGVCLMHMHRDPQTMQTVPMEGDVVPQVHGFLAESARSLRARGVAPERIVLDAGIGFGKTVAQNFALLARQNELLDLGYPLLAGWSRKSSLGAVTGLAEAAERMVPSVAAALLAVERGAAIVRVHDVRETIQALQVLEVTRAQEKKENNEQ</sequence>
<accession>A0A4P6UQA6</accession>
<name>A0A4P6UQA6_9BURK</name>
<evidence type="ECO:0000256" key="5">
    <source>
        <dbReference type="ARBA" id="ARBA00022679"/>
    </source>
</evidence>
<dbReference type="EC" id="2.5.1.15" evidence="4 9"/>
<dbReference type="NCBIfam" id="TIGR01496">
    <property type="entry name" value="DHPS"/>
    <property type="match status" value="1"/>
</dbReference>
<dbReference type="PROSITE" id="PS50972">
    <property type="entry name" value="PTERIN_BINDING"/>
    <property type="match status" value="1"/>
</dbReference>
<comment type="cofactor">
    <cofactor evidence="2 9">
        <name>Mg(2+)</name>
        <dbReference type="ChEBI" id="CHEBI:18420"/>
    </cofactor>
</comment>
<keyword evidence="8 9" id="KW-0289">Folate biosynthesis</keyword>
<comment type="function">
    <text evidence="9">Catalyzes the condensation of para-aminobenzoate (pABA) with 6-hydroxymethyl-7,8-dihydropterin diphosphate (DHPt-PP) to form 7,8-dihydropteroate (H2Pte), the immediate precursor of folate derivatives.</text>
</comment>
<dbReference type="SUPFAM" id="SSF51717">
    <property type="entry name" value="Dihydropteroate synthetase-like"/>
    <property type="match status" value="1"/>
</dbReference>
<dbReference type="UniPathway" id="UPA00077">
    <property type="reaction ID" value="UER00156"/>
</dbReference>
<evidence type="ECO:0000259" key="10">
    <source>
        <dbReference type="PROSITE" id="PS50972"/>
    </source>
</evidence>
<organism evidence="11 12">
    <name type="scientific">Hylemonella gracilis</name>
    <dbReference type="NCBI Taxonomy" id="80880"/>
    <lineage>
        <taxon>Bacteria</taxon>
        <taxon>Pseudomonadati</taxon>
        <taxon>Pseudomonadota</taxon>
        <taxon>Betaproteobacteria</taxon>
        <taxon>Burkholderiales</taxon>
        <taxon>Comamonadaceae</taxon>
        <taxon>Hylemonella</taxon>
    </lineage>
</organism>
<keyword evidence="7 9" id="KW-0460">Magnesium</keyword>
<dbReference type="Proteomes" id="UP000292939">
    <property type="component" value="Chromosome"/>
</dbReference>
<dbReference type="CDD" id="cd00739">
    <property type="entry name" value="DHPS"/>
    <property type="match status" value="1"/>
</dbReference>
<dbReference type="GO" id="GO:0004156">
    <property type="term" value="F:dihydropteroate synthase activity"/>
    <property type="evidence" value="ECO:0007669"/>
    <property type="project" value="UniProtKB-EC"/>
</dbReference>
<comment type="pathway">
    <text evidence="3 9">Cofactor biosynthesis; tetrahydrofolate biosynthesis; 7,8-dihydrofolate from 2-amino-4-hydroxy-6-hydroxymethyl-7,8-dihydropteridine diphosphate and 4-aminobenzoate: step 1/2.</text>
</comment>
<dbReference type="PANTHER" id="PTHR20941">
    <property type="entry name" value="FOLATE SYNTHESIS PROTEINS"/>
    <property type="match status" value="1"/>
</dbReference>
<comment type="catalytic activity">
    <reaction evidence="1">
        <text>(7,8-dihydropterin-6-yl)methyl diphosphate + 4-aminobenzoate = 7,8-dihydropteroate + diphosphate</text>
        <dbReference type="Rhea" id="RHEA:19949"/>
        <dbReference type="ChEBI" id="CHEBI:17836"/>
        <dbReference type="ChEBI" id="CHEBI:17839"/>
        <dbReference type="ChEBI" id="CHEBI:33019"/>
        <dbReference type="ChEBI" id="CHEBI:72950"/>
        <dbReference type="EC" id="2.5.1.15"/>
    </reaction>
</comment>
<dbReference type="GO" id="GO:0005829">
    <property type="term" value="C:cytosol"/>
    <property type="evidence" value="ECO:0007669"/>
    <property type="project" value="TreeGrafter"/>
</dbReference>
<dbReference type="InterPro" id="IPR045031">
    <property type="entry name" value="DHP_synth-like"/>
</dbReference>
<dbReference type="GO" id="GO:0046872">
    <property type="term" value="F:metal ion binding"/>
    <property type="evidence" value="ECO:0007669"/>
    <property type="project" value="UniProtKB-KW"/>
</dbReference>
<dbReference type="InterPro" id="IPR000489">
    <property type="entry name" value="Pterin-binding_dom"/>
</dbReference>
<proteinExistence type="inferred from homology"/>
<evidence type="ECO:0000256" key="1">
    <source>
        <dbReference type="ARBA" id="ARBA00000012"/>
    </source>
</evidence>
<evidence type="ECO:0000256" key="7">
    <source>
        <dbReference type="ARBA" id="ARBA00022842"/>
    </source>
</evidence>
<dbReference type="GO" id="GO:0046656">
    <property type="term" value="P:folic acid biosynthetic process"/>
    <property type="evidence" value="ECO:0007669"/>
    <property type="project" value="UniProtKB-KW"/>
</dbReference>
<evidence type="ECO:0000256" key="8">
    <source>
        <dbReference type="ARBA" id="ARBA00022909"/>
    </source>
</evidence>
<keyword evidence="5 9" id="KW-0808">Transferase</keyword>
<dbReference type="InterPro" id="IPR006390">
    <property type="entry name" value="DHP_synth_dom"/>
</dbReference>
<dbReference type="InterPro" id="IPR011005">
    <property type="entry name" value="Dihydropteroate_synth-like_sf"/>
</dbReference>
<dbReference type="OrthoDB" id="9811744at2"/>
<reference evidence="11 12" key="1">
    <citation type="submission" date="2018-07" db="EMBL/GenBank/DDBJ databases">
        <title>Exploring interactions and the metabolic potential of the ultra-small soil bacteria Hylemonella gracilis.</title>
        <authorList>
            <person name="Tyc O."/>
            <person name="Kulkarni P."/>
            <person name="Gawehns F."/>
            <person name="Hundscheid M."/>
            <person name="Zweers H."/>
            <person name="Garbeva P."/>
        </authorList>
    </citation>
    <scope>NUCLEOTIDE SEQUENCE [LARGE SCALE GENOMIC DNA]</scope>
    <source>
        <strain evidence="11 12">NS1</strain>
    </source>
</reference>
<dbReference type="Pfam" id="PF00809">
    <property type="entry name" value="Pterin_bind"/>
    <property type="match status" value="1"/>
</dbReference>
<evidence type="ECO:0000256" key="2">
    <source>
        <dbReference type="ARBA" id="ARBA00001946"/>
    </source>
</evidence>
<dbReference type="PANTHER" id="PTHR20941:SF1">
    <property type="entry name" value="FOLIC ACID SYNTHESIS PROTEIN FOL1"/>
    <property type="match status" value="1"/>
</dbReference>
<evidence type="ECO:0000256" key="4">
    <source>
        <dbReference type="ARBA" id="ARBA00012458"/>
    </source>
</evidence>
<dbReference type="KEGG" id="hgr:DW355_10625"/>
<protein>
    <recommendedName>
        <fullName evidence="4 9">Dihydropteroate synthase</fullName>
        <shortName evidence="9">DHPS</shortName>
        <ecNumber evidence="4 9">2.5.1.15</ecNumber>
    </recommendedName>
    <alternativeName>
        <fullName evidence="9">Dihydropteroate pyrophosphorylase</fullName>
    </alternativeName>
</protein>
<dbReference type="Gene3D" id="3.20.20.20">
    <property type="entry name" value="Dihydropteroate synthase-like"/>
    <property type="match status" value="1"/>
</dbReference>
<feature type="domain" description="Pterin-binding" evidence="10">
    <location>
        <begin position="15"/>
        <end position="268"/>
    </location>
</feature>
<dbReference type="AlphaFoldDB" id="A0A4P6UQA6"/>
<comment type="similarity">
    <text evidence="9">Belongs to the DHPS family.</text>
</comment>
<evidence type="ECO:0000313" key="11">
    <source>
        <dbReference type="EMBL" id="QBK06510.1"/>
    </source>
</evidence>
<gene>
    <name evidence="11" type="primary">folP</name>
    <name evidence="11" type="ORF">DW355_10625</name>
</gene>
<dbReference type="RefSeq" id="WP_131279980.1">
    <property type="nucleotide sequence ID" value="NZ_CP031395.1"/>
</dbReference>
<evidence type="ECO:0000313" key="12">
    <source>
        <dbReference type="Proteomes" id="UP000292939"/>
    </source>
</evidence>
<dbReference type="PROSITE" id="PS00792">
    <property type="entry name" value="DHPS_1"/>
    <property type="match status" value="1"/>
</dbReference>
<dbReference type="GO" id="GO:0046654">
    <property type="term" value="P:tetrahydrofolate biosynthetic process"/>
    <property type="evidence" value="ECO:0007669"/>
    <property type="project" value="UniProtKB-UniPathway"/>
</dbReference>
<evidence type="ECO:0000256" key="3">
    <source>
        <dbReference type="ARBA" id="ARBA00004763"/>
    </source>
</evidence>
<dbReference type="PROSITE" id="PS00793">
    <property type="entry name" value="DHPS_2"/>
    <property type="match status" value="1"/>
</dbReference>
<evidence type="ECO:0000256" key="6">
    <source>
        <dbReference type="ARBA" id="ARBA00022723"/>
    </source>
</evidence>